<dbReference type="AlphaFoldDB" id="A0A6J4SGP1"/>
<name>A0A6J4SGP1_9SPHN</name>
<reference evidence="1" key="1">
    <citation type="submission" date="2020-02" db="EMBL/GenBank/DDBJ databases">
        <authorList>
            <person name="Meier V. D."/>
        </authorList>
    </citation>
    <scope>NUCLEOTIDE SEQUENCE</scope>
    <source>
        <strain evidence="1">AVDCRST_MAG39</strain>
    </source>
</reference>
<accession>A0A6J4SGP1</accession>
<organism evidence="1">
    <name type="scientific">uncultured Sphingomonadaceae bacterium</name>
    <dbReference type="NCBI Taxonomy" id="169976"/>
    <lineage>
        <taxon>Bacteria</taxon>
        <taxon>Pseudomonadati</taxon>
        <taxon>Pseudomonadota</taxon>
        <taxon>Alphaproteobacteria</taxon>
        <taxon>Sphingomonadales</taxon>
        <taxon>Sphingomonadaceae</taxon>
        <taxon>environmental samples</taxon>
    </lineage>
</organism>
<evidence type="ECO:0000313" key="1">
    <source>
        <dbReference type="EMBL" id="CAA9498971.1"/>
    </source>
</evidence>
<dbReference type="EMBL" id="CADCVW010000047">
    <property type="protein sequence ID" value="CAA9498971.1"/>
    <property type="molecule type" value="Genomic_DNA"/>
</dbReference>
<protein>
    <submittedName>
        <fullName evidence="1">Uncharacterized protein</fullName>
    </submittedName>
</protein>
<gene>
    <name evidence="1" type="ORF">AVDCRST_MAG39-1300</name>
</gene>
<sequence length="122" mass="13534">MNPRLAYRLRRHPRGARFARLWERAEEVAAKRLTSVAFNRALNGVRRALWKNGELVGEERRDDPRLLIFPMRHLDPMRYGALSGVLEVPVPDPCAAASAQLPAGLNALEDLDDPGEPGEGAA</sequence>
<proteinExistence type="predicted"/>